<organism evidence="1 2">
    <name type="scientific">Zygosaccharomyces bailii (strain CLIB 213 / ATCC 58445 / CBS 680 / BCRC 21525 / NBRC 1098 / NCYC 1416 / NRRL Y-2227)</name>
    <dbReference type="NCBI Taxonomy" id="1333698"/>
    <lineage>
        <taxon>Eukaryota</taxon>
        <taxon>Fungi</taxon>
        <taxon>Dikarya</taxon>
        <taxon>Ascomycota</taxon>
        <taxon>Saccharomycotina</taxon>
        <taxon>Saccharomycetes</taxon>
        <taxon>Saccharomycetales</taxon>
        <taxon>Saccharomycetaceae</taxon>
        <taxon>Zygosaccharomyces</taxon>
    </lineage>
</organism>
<dbReference type="AlphaFoldDB" id="A0A8J2T431"/>
<protein>
    <submittedName>
        <fullName evidence="1">ZYBA0S03-00254g1_1</fullName>
    </submittedName>
</protein>
<dbReference type="OrthoDB" id="4031722at2759"/>
<keyword evidence="2" id="KW-1185">Reference proteome</keyword>
<evidence type="ECO:0000313" key="2">
    <source>
        <dbReference type="Proteomes" id="UP000019375"/>
    </source>
</evidence>
<name>A0A8J2T431_ZYGB2</name>
<accession>A0A8J2T431</accession>
<evidence type="ECO:0000313" key="1">
    <source>
        <dbReference type="EMBL" id="CDF88715.1"/>
    </source>
</evidence>
<gene>
    <name evidence="1" type="ORF">BN860_00254g</name>
</gene>
<proteinExistence type="predicted"/>
<sequence length="269" mass="31100">MAMGIKRNINSSEVLRVAEPPNERPPFYSRHNRVRTMPIVNAMGTRGFYLFASQQSFDMFKNTGFKQAKLNAEGVGIPLFHMLESYDIVAWFLKKKPVYIVHKFIIQKLDDPPPYTESKLVLQDDELCLYKVPFCEIFQKMRFSSCTYSFKFPFHPEGSDASYELVDNYNFQNYKTLISGQDLAWKSDLDFTFEAWDYKLCLDSGKKTPIATYSTQDCDYLPKKTFKCANLFIQEETGPEALGNTSVAWLTQILACQGVLIHRIIRDSF</sequence>
<dbReference type="EMBL" id="HG316456">
    <property type="protein sequence ID" value="CDF88715.1"/>
    <property type="molecule type" value="Genomic_DNA"/>
</dbReference>
<reference evidence="2" key="1">
    <citation type="journal article" date="2013" name="Genome Announc.">
        <title>Genome sequence of the food spoilage yeast Zygosaccharomyces bailii CLIB 213(T).</title>
        <authorList>
            <person name="Galeote V."/>
            <person name="Bigey F."/>
            <person name="Devillers H."/>
            <person name="Neuveglise C."/>
            <person name="Dequin S."/>
        </authorList>
    </citation>
    <scope>NUCLEOTIDE SEQUENCE [LARGE SCALE GENOMIC DNA]</scope>
    <source>
        <strain evidence="2">CLIB 213 / ATCC 58445 / CBS 680 / CCRC 21525 / NBRC 1098 / NCYC 1416 / NRRL Y-2227</strain>
    </source>
</reference>
<dbReference type="Proteomes" id="UP000019375">
    <property type="component" value="Unassembled WGS sequence"/>
</dbReference>